<feature type="compositionally biased region" description="Low complexity" evidence="1">
    <location>
        <begin position="408"/>
        <end position="438"/>
    </location>
</feature>
<evidence type="ECO:0000313" key="3">
    <source>
        <dbReference type="EMBL" id="HIR12972.1"/>
    </source>
</evidence>
<dbReference type="AlphaFoldDB" id="A0A9D1D915"/>
<dbReference type="Proteomes" id="UP000886757">
    <property type="component" value="Unassembled WGS sequence"/>
</dbReference>
<evidence type="ECO:0008006" key="5">
    <source>
        <dbReference type="Google" id="ProtNLM"/>
    </source>
</evidence>
<evidence type="ECO:0000256" key="1">
    <source>
        <dbReference type="SAM" id="MobiDB-lite"/>
    </source>
</evidence>
<dbReference type="GO" id="GO:0015031">
    <property type="term" value="P:protein transport"/>
    <property type="evidence" value="ECO:0007669"/>
    <property type="project" value="InterPro"/>
</dbReference>
<feature type="chain" id="PRO_5039512699" description="Trigger factor" evidence="2">
    <location>
        <begin position="23"/>
        <end position="438"/>
    </location>
</feature>
<proteinExistence type="predicted"/>
<dbReference type="PROSITE" id="PS51257">
    <property type="entry name" value="PROKAR_LIPOPROTEIN"/>
    <property type="match status" value="1"/>
</dbReference>
<dbReference type="GO" id="GO:0006457">
    <property type="term" value="P:protein folding"/>
    <property type="evidence" value="ECO:0007669"/>
    <property type="project" value="InterPro"/>
</dbReference>
<reference evidence="3" key="2">
    <citation type="journal article" date="2021" name="PeerJ">
        <title>Extensive microbial diversity within the chicken gut microbiome revealed by metagenomics and culture.</title>
        <authorList>
            <person name="Gilroy R."/>
            <person name="Ravi A."/>
            <person name="Getino M."/>
            <person name="Pursley I."/>
            <person name="Horton D.L."/>
            <person name="Alikhan N.F."/>
            <person name="Baker D."/>
            <person name="Gharbi K."/>
            <person name="Hall N."/>
            <person name="Watson M."/>
            <person name="Adriaenssens E.M."/>
            <person name="Foster-Nyarko E."/>
            <person name="Jarju S."/>
            <person name="Secka A."/>
            <person name="Antonio M."/>
            <person name="Oren A."/>
            <person name="Chaudhuri R.R."/>
            <person name="La Ragione R."/>
            <person name="Hildebrand F."/>
            <person name="Pallen M.J."/>
        </authorList>
    </citation>
    <scope>NUCLEOTIDE SEQUENCE</scope>
    <source>
        <strain evidence="3">ChiSjej4B22-8148</strain>
    </source>
</reference>
<accession>A0A9D1D915</accession>
<dbReference type="SUPFAM" id="SSF54534">
    <property type="entry name" value="FKBP-like"/>
    <property type="match status" value="1"/>
</dbReference>
<keyword evidence="2" id="KW-0732">Signal</keyword>
<dbReference type="Gene3D" id="3.10.50.40">
    <property type="match status" value="1"/>
</dbReference>
<evidence type="ECO:0000256" key="2">
    <source>
        <dbReference type="SAM" id="SignalP"/>
    </source>
</evidence>
<name>A0A9D1D915_9FIRM</name>
<dbReference type="InterPro" id="IPR037041">
    <property type="entry name" value="Trigger_fac_C_sf"/>
</dbReference>
<organism evidence="3 4">
    <name type="scientific">Candidatus Choladousia intestinavium</name>
    <dbReference type="NCBI Taxonomy" id="2840727"/>
    <lineage>
        <taxon>Bacteria</taxon>
        <taxon>Bacillati</taxon>
        <taxon>Bacillota</taxon>
        <taxon>Clostridia</taxon>
        <taxon>Lachnospirales</taxon>
        <taxon>Lachnospiraceae</taxon>
        <taxon>Lachnospiraceae incertae sedis</taxon>
        <taxon>Candidatus Choladousia</taxon>
    </lineage>
</organism>
<dbReference type="InterPro" id="IPR046357">
    <property type="entry name" value="PPIase_dom_sf"/>
</dbReference>
<dbReference type="Gene3D" id="1.10.3120.10">
    <property type="entry name" value="Trigger factor, C-terminal domain"/>
    <property type="match status" value="1"/>
</dbReference>
<feature type="region of interest" description="Disordered" evidence="1">
    <location>
        <begin position="380"/>
        <end position="438"/>
    </location>
</feature>
<reference evidence="3" key="1">
    <citation type="submission" date="2020-10" db="EMBL/GenBank/DDBJ databases">
        <authorList>
            <person name="Gilroy R."/>
        </authorList>
    </citation>
    <scope>NUCLEOTIDE SEQUENCE</scope>
    <source>
        <strain evidence="3">ChiSjej4B22-8148</strain>
    </source>
</reference>
<dbReference type="SUPFAM" id="SSF109998">
    <property type="entry name" value="Triger factor/SurA peptide-binding domain-like"/>
    <property type="match status" value="1"/>
</dbReference>
<comment type="caution">
    <text evidence="3">The sequence shown here is derived from an EMBL/GenBank/DDBJ whole genome shotgun (WGS) entry which is preliminary data.</text>
</comment>
<sequence>MKRKMIYLLLGFVAAVSISGCGQNEEETEFSTSAPEETAEEDMDLSALDEETEEEASLEPITPSDYLVQDTADYVVLGDYEGIAVEQYTYEVTDEMVQDEIQQYLEMSGEEVETDSPSESGNIVYFTMTYSTPDSDPYEESTYITLGLEEYGSEFDENLTGVSAGDTLEFSISFDDSIWIEEWMDQTVDFEVSVESVCTLDVPEYDDTYAESMGYTSTEEYESAVRESLIASYEDLSYSDAAESLILAAVDRTEFSGYPEDLYEACKEETESYYLMFTDGDSIEDIYDIFGITEEDLESEILSTVNRRLFISAYCAENDITVTEDEYVEYLNALADSYGYESAVAAEEDYTREAVVWAAYESKVTDLLFESAEITEVPYSEDEEGVVIEEEDLGEEIVDETETDLSETAEAASESTSESTAETAAEETSPVTEETAEP</sequence>
<gene>
    <name evidence="3" type="ORF">IAB31_03500</name>
</gene>
<protein>
    <recommendedName>
        <fullName evidence="5">Trigger factor</fullName>
    </recommendedName>
</protein>
<feature type="signal peptide" evidence="2">
    <location>
        <begin position="1"/>
        <end position="22"/>
    </location>
</feature>
<dbReference type="InterPro" id="IPR027304">
    <property type="entry name" value="Trigger_fact/SurA_dom_sf"/>
</dbReference>
<evidence type="ECO:0000313" key="4">
    <source>
        <dbReference type="Proteomes" id="UP000886757"/>
    </source>
</evidence>
<dbReference type="GO" id="GO:0003755">
    <property type="term" value="F:peptidyl-prolyl cis-trans isomerase activity"/>
    <property type="evidence" value="ECO:0007669"/>
    <property type="project" value="InterPro"/>
</dbReference>
<dbReference type="EMBL" id="DVGK01000043">
    <property type="protein sequence ID" value="HIR12972.1"/>
    <property type="molecule type" value="Genomic_DNA"/>
</dbReference>
<feature type="compositionally biased region" description="Acidic residues" evidence="1">
    <location>
        <begin position="380"/>
        <end position="407"/>
    </location>
</feature>